<feature type="region of interest" description="Disordered" evidence="1">
    <location>
        <begin position="396"/>
        <end position="442"/>
    </location>
</feature>
<dbReference type="SUPFAM" id="SSF48452">
    <property type="entry name" value="TPR-like"/>
    <property type="match status" value="4"/>
</dbReference>
<accession>A0A8H6XJM0</accession>
<name>A0A8H6XJM0_9AGAR</name>
<dbReference type="InterPro" id="IPR019734">
    <property type="entry name" value="TPR_rpt"/>
</dbReference>
<comment type="caution">
    <text evidence="2">The sequence shown here is derived from an EMBL/GenBank/DDBJ whole genome shotgun (WGS) entry which is preliminary data.</text>
</comment>
<dbReference type="AlphaFoldDB" id="A0A8H6XJM0"/>
<reference evidence="2" key="1">
    <citation type="submission" date="2020-05" db="EMBL/GenBank/DDBJ databases">
        <title>Mycena genomes resolve the evolution of fungal bioluminescence.</title>
        <authorList>
            <person name="Tsai I.J."/>
        </authorList>
    </citation>
    <scope>NUCLEOTIDE SEQUENCE</scope>
    <source>
        <strain evidence="2">160909Yilan</strain>
    </source>
</reference>
<dbReference type="InterPro" id="IPR011990">
    <property type="entry name" value="TPR-like_helical_dom_sf"/>
</dbReference>
<evidence type="ECO:0000256" key="1">
    <source>
        <dbReference type="SAM" id="MobiDB-lite"/>
    </source>
</evidence>
<feature type="region of interest" description="Disordered" evidence="1">
    <location>
        <begin position="458"/>
        <end position="494"/>
    </location>
</feature>
<organism evidence="2 3">
    <name type="scientific">Mycena sanguinolenta</name>
    <dbReference type="NCBI Taxonomy" id="230812"/>
    <lineage>
        <taxon>Eukaryota</taxon>
        <taxon>Fungi</taxon>
        <taxon>Dikarya</taxon>
        <taxon>Basidiomycota</taxon>
        <taxon>Agaricomycotina</taxon>
        <taxon>Agaricomycetes</taxon>
        <taxon>Agaricomycetidae</taxon>
        <taxon>Agaricales</taxon>
        <taxon>Marasmiineae</taxon>
        <taxon>Mycenaceae</taxon>
        <taxon>Mycena</taxon>
    </lineage>
</organism>
<dbReference type="OrthoDB" id="413723at2759"/>
<dbReference type="Proteomes" id="UP000623467">
    <property type="component" value="Unassembled WGS sequence"/>
</dbReference>
<dbReference type="Pfam" id="PF13424">
    <property type="entry name" value="TPR_12"/>
    <property type="match status" value="2"/>
</dbReference>
<dbReference type="PANTHER" id="PTHR46082:SF6">
    <property type="entry name" value="AAA+ ATPASE DOMAIN-CONTAINING PROTEIN-RELATED"/>
    <property type="match status" value="1"/>
</dbReference>
<protein>
    <submittedName>
        <fullName evidence="2">High osmolarity signaling protein SHO1</fullName>
    </submittedName>
</protein>
<dbReference type="Pfam" id="PF13374">
    <property type="entry name" value="TPR_10"/>
    <property type="match status" value="4"/>
</dbReference>
<sequence length="941" mass="104829">MAASDALIRWNLNVYKPIAKNDENSRRDSSRWAVIALFSPAPGRTLGRVYTSLGAVLEKQANRAAHSLGLGPQNVAKKIKCHFGNGEERVRQLELLRTSVPSKLEKRCVKLMKYALPTESADTQRQAFKEILDLATLFPGLRSQFLRSEYLNGATSIDTVFAALDRDNGSPDEEWDFWKRLAATCLTETTISAVIEGTSISDLSNCQQTGLSAVEQLLIEHDCPDLKSLRVRYLGGILDMPGFWRDMGKIQSYVADKLCCELARILKDVGVDLLILGPPDESEPPFDYEGVDFLASIVLNGFSSLFSKLHKHDWAIQPWYDSFCEVVKLLRGPRAAEFLSHSFACATNAFNDIIPICYKDGELGVIVDDPDQITAAPDRICDDHLADLNCDNNSIRSVHSKAGDQHSRRGPDSLKEDGSDGDQASDAGSMEASQEILSTTDDESVLSDLKLDDCPCQVPQPQCDTRNVESDIGQRPNSHGDPALGPSGTHRVAGGFEEDLASSTQRLSLTARWKEAEDRRIILLQKQRDCGKDDPETLHAMFDLAWTLYELGDYGSARDFQLVILEMRGIVLGEDHPETLRTMGALGKTWIELGRWKKAEGLYTTLLEKHRQLLGEDHLDTLLTGGVLTMIYTQLGRLKDAESLGLQVLEKHRRVLGEEHPDTLRSMDNLASTYEQLGRLAEAESLLVQALEKRKKVLGEYHRGTLHTMGILGATYYDLGQFTKAEGLEAQMAEKLRTLLGDDHPDTLQAIGNLALTYQQLGQFEKAEDLETLVLEKRRKLLGVNHPHTLHAIENLASIYEQTSRLTEGESLRIQVLEKRREVLGHDHPDTLRAMAYLAATYHKIDRFKEAHQLGVAAMEKQKRLLGEDHPDTLWTTSRLASTCLKVNQSAKAQELAGGTLEKQSRLLGENHPDTLYTKATLALTCQLQHYVTNTVSYPLA</sequence>
<proteinExistence type="predicted"/>
<dbReference type="EMBL" id="JACAZH010000027">
    <property type="protein sequence ID" value="KAF7341629.1"/>
    <property type="molecule type" value="Genomic_DNA"/>
</dbReference>
<dbReference type="PANTHER" id="PTHR46082">
    <property type="entry name" value="ATP/GTP-BINDING PROTEIN-RELATED"/>
    <property type="match status" value="1"/>
</dbReference>
<dbReference type="PRINTS" id="PR00381">
    <property type="entry name" value="KINESINLIGHT"/>
</dbReference>
<dbReference type="InterPro" id="IPR053137">
    <property type="entry name" value="NLR-like"/>
</dbReference>
<evidence type="ECO:0000313" key="3">
    <source>
        <dbReference type="Proteomes" id="UP000623467"/>
    </source>
</evidence>
<dbReference type="SMART" id="SM00028">
    <property type="entry name" value="TPR"/>
    <property type="match status" value="3"/>
</dbReference>
<gene>
    <name evidence="2" type="ORF">MSAN_02060300</name>
</gene>
<evidence type="ECO:0000313" key="2">
    <source>
        <dbReference type="EMBL" id="KAF7341629.1"/>
    </source>
</evidence>
<dbReference type="Gene3D" id="1.25.40.10">
    <property type="entry name" value="Tetratricopeptide repeat domain"/>
    <property type="match status" value="3"/>
</dbReference>
<keyword evidence="3" id="KW-1185">Reference proteome</keyword>
<feature type="compositionally biased region" description="Basic and acidic residues" evidence="1">
    <location>
        <begin position="401"/>
        <end position="418"/>
    </location>
</feature>